<keyword evidence="2" id="KW-1185">Reference proteome</keyword>
<reference evidence="1" key="1">
    <citation type="journal article" date="2014" name="Int. J. Syst. Evol. Microbiol.">
        <title>Complete genome sequence of Corynebacterium casei LMG S-19264T (=DSM 44701T), isolated from a smear-ripened cheese.</title>
        <authorList>
            <consortium name="US DOE Joint Genome Institute (JGI-PGF)"/>
            <person name="Walter F."/>
            <person name="Albersmeier A."/>
            <person name="Kalinowski J."/>
            <person name="Ruckert C."/>
        </authorList>
    </citation>
    <scope>NUCLEOTIDE SEQUENCE</scope>
    <source>
        <strain evidence="1">KCTC 32501</strain>
    </source>
</reference>
<dbReference type="RefSeq" id="WP_189493533.1">
    <property type="nucleotide sequence ID" value="NZ_BMZG01000009.1"/>
</dbReference>
<reference evidence="1" key="2">
    <citation type="submission" date="2020-09" db="EMBL/GenBank/DDBJ databases">
        <authorList>
            <person name="Sun Q."/>
            <person name="Kim S."/>
        </authorList>
    </citation>
    <scope>NUCLEOTIDE SEQUENCE</scope>
    <source>
        <strain evidence="1">KCTC 32501</strain>
    </source>
</reference>
<proteinExistence type="predicted"/>
<accession>A0A8J3FYW0</accession>
<evidence type="ECO:0000313" key="1">
    <source>
        <dbReference type="EMBL" id="GHA76617.1"/>
    </source>
</evidence>
<evidence type="ECO:0000313" key="2">
    <source>
        <dbReference type="Proteomes" id="UP000614287"/>
    </source>
</evidence>
<name>A0A8J3FYW0_9BURK</name>
<sequence length="89" mass="10262">MHDALWNYGECLRLDEHFDAQYGHEAQMQTELPIINMSAYTENFAGTLAVASLCERVITIDTSYFHLYGAAGLPTWLLLCEKCDWRNSW</sequence>
<protein>
    <submittedName>
        <fullName evidence="1">Uncharacterized protein</fullName>
    </submittedName>
</protein>
<dbReference type="Proteomes" id="UP000614287">
    <property type="component" value="Unassembled WGS sequence"/>
</dbReference>
<dbReference type="EMBL" id="BMZG01000009">
    <property type="protein sequence ID" value="GHA76617.1"/>
    <property type="molecule type" value="Genomic_DNA"/>
</dbReference>
<dbReference type="AlphaFoldDB" id="A0A8J3FYW0"/>
<dbReference type="Gene3D" id="3.40.50.2000">
    <property type="entry name" value="Glycogen Phosphorylase B"/>
    <property type="match status" value="1"/>
</dbReference>
<organism evidence="1 2">
    <name type="scientific">Formosimonas limnophila</name>
    <dbReference type="NCBI Taxonomy" id="1384487"/>
    <lineage>
        <taxon>Bacteria</taxon>
        <taxon>Pseudomonadati</taxon>
        <taxon>Pseudomonadota</taxon>
        <taxon>Betaproteobacteria</taxon>
        <taxon>Burkholderiales</taxon>
        <taxon>Burkholderiaceae</taxon>
        <taxon>Formosimonas</taxon>
    </lineage>
</organism>
<comment type="caution">
    <text evidence="1">The sequence shown here is derived from an EMBL/GenBank/DDBJ whole genome shotgun (WGS) entry which is preliminary data.</text>
</comment>
<gene>
    <name evidence="1" type="ORF">GCM10009007_16990</name>
</gene>